<dbReference type="RefSeq" id="XP_025519685.1">
    <property type="nucleotide sequence ID" value="XM_025653875.1"/>
</dbReference>
<name>A0A8G1VTF9_9EURO</name>
<reference evidence="1 2" key="1">
    <citation type="submission" date="2018-02" db="EMBL/GenBank/DDBJ databases">
        <title>The genomes of Aspergillus section Nigri reveals drivers in fungal speciation.</title>
        <authorList>
            <consortium name="DOE Joint Genome Institute"/>
            <person name="Vesth T.C."/>
            <person name="Nybo J."/>
            <person name="Theobald S."/>
            <person name="Brandl J."/>
            <person name="Frisvad J.C."/>
            <person name="Nielsen K.F."/>
            <person name="Lyhne E.K."/>
            <person name="Kogle M.E."/>
            <person name="Kuo A."/>
            <person name="Riley R."/>
            <person name="Clum A."/>
            <person name="Nolan M."/>
            <person name="Lipzen A."/>
            <person name="Salamov A."/>
            <person name="Henrissat B."/>
            <person name="Wiebenga A."/>
            <person name="De vries R.P."/>
            <person name="Grigoriev I.V."/>
            <person name="Mortensen U.H."/>
            <person name="Andersen M.R."/>
            <person name="Baker S.E."/>
        </authorList>
    </citation>
    <scope>NUCLEOTIDE SEQUENCE [LARGE SCALE GENOMIC DNA]</scope>
    <source>
        <strain evidence="1 2">CBS 112811</strain>
    </source>
</reference>
<keyword evidence="2" id="KW-1185">Reference proteome</keyword>
<proteinExistence type="predicted"/>
<protein>
    <submittedName>
        <fullName evidence="1">Uncharacterized protein</fullName>
    </submittedName>
</protein>
<evidence type="ECO:0000313" key="1">
    <source>
        <dbReference type="EMBL" id="RAH61763.1"/>
    </source>
</evidence>
<organism evidence="1 2">
    <name type="scientific">Aspergillus piperis CBS 112811</name>
    <dbReference type="NCBI Taxonomy" id="1448313"/>
    <lineage>
        <taxon>Eukaryota</taxon>
        <taxon>Fungi</taxon>
        <taxon>Dikarya</taxon>
        <taxon>Ascomycota</taxon>
        <taxon>Pezizomycotina</taxon>
        <taxon>Eurotiomycetes</taxon>
        <taxon>Eurotiomycetidae</taxon>
        <taxon>Eurotiales</taxon>
        <taxon>Aspergillaceae</taxon>
        <taxon>Aspergillus</taxon>
        <taxon>Aspergillus subgen. Circumdati</taxon>
    </lineage>
</organism>
<evidence type="ECO:0000313" key="2">
    <source>
        <dbReference type="Proteomes" id="UP000249526"/>
    </source>
</evidence>
<dbReference type="AlphaFoldDB" id="A0A8G1VTF9"/>
<dbReference type="EMBL" id="KZ825055">
    <property type="protein sequence ID" value="RAH61763.1"/>
    <property type="molecule type" value="Genomic_DNA"/>
</dbReference>
<gene>
    <name evidence="1" type="ORF">BO85DRAFT_116088</name>
</gene>
<sequence length="88" mass="10316">MPAFLSYLTSPHPHLPRKLLHSKPVCLLSSLFRLVLGNWCCSFPNDVACKKCLAFYRLTSFKFFFLETEKKYLIFTETNYFSKVVDQV</sequence>
<dbReference type="Proteomes" id="UP000249526">
    <property type="component" value="Unassembled WGS sequence"/>
</dbReference>
<accession>A0A8G1VTF9</accession>
<dbReference type="GeneID" id="37157277"/>